<protein>
    <submittedName>
        <fullName evidence="2">Uncharacterized protein</fullName>
    </submittedName>
</protein>
<comment type="caution">
    <text evidence="2">The sequence shown here is derived from an EMBL/GenBank/DDBJ whole genome shotgun (WGS) entry which is preliminary data.</text>
</comment>
<dbReference type="Proteomes" id="UP000177979">
    <property type="component" value="Unassembled WGS sequence"/>
</dbReference>
<dbReference type="AlphaFoldDB" id="A0A1F5EV60"/>
<sequence length="116" mass="12930">MGKEAEPKTEAERLAAIEVEGYIERIERQAETKPSVAGTPSPQPTAGATPADDAAKKAMSMAPQLQKQTIILPLDEDGVRRGLHHKIVDGIRWLAEWSLYMIKKYPGRVFYRPKTT</sequence>
<gene>
    <name evidence="2" type="ORF">A2703_00600</name>
</gene>
<proteinExistence type="predicted"/>
<organism evidence="2 3">
    <name type="scientific">Candidatus Collierbacteria bacterium RIFCSPHIGHO2_01_FULL_50_25</name>
    <dbReference type="NCBI Taxonomy" id="1817722"/>
    <lineage>
        <taxon>Bacteria</taxon>
        <taxon>Candidatus Collieribacteriota</taxon>
    </lineage>
</organism>
<evidence type="ECO:0000256" key="1">
    <source>
        <dbReference type="SAM" id="MobiDB-lite"/>
    </source>
</evidence>
<reference evidence="2 3" key="1">
    <citation type="journal article" date="2016" name="Nat. Commun.">
        <title>Thousands of microbial genomes shed light on interconnected biogeochemical processes in an aquifer system.</title>
        <authorList>
            <person name="Anantharaman K."/>
            <person name="Brown C.T."/>
            <person name="Hug L.A."/>
            <person name="Sharon I."/>
            <person name="Castelle C.J."/>
            <person name="Probst A.J."/>
            <person name="Thomas B.C."/>
            <person name="Singh A."/>
            <person name="Wilkins M.J."/>
            <person name="Karaoz U."/>
            <person name="Brodie E.L."/>
            <person name="Williams K.H."/>
            <person name="Hubbard S.S."/>
            <person name="Banfield J.F."/>
        </authorList>
    </citation>
    <scope>NUCLEOTIDE SEQUENCE [LARGE SCALE GENOMIC DNA]</scope>
</reference>
<feature type="compositionally biased region" description="Low complexity" evidence="1">
    <location>
        <begin position="44"/>
        <end position="62"/>
    </location>
</feature>
<name>A0A1F5EV60_9BACT</name>
<accession>A0A1F5EV60</accession>
<evidence type="ECO:0000313" key="3">
    <source>
        <dbReference type="Proteomes" id="UP000177979"/>
    </source>
</evidence>
<dbReference type="EMBL" id="MFAG01000037">
    <property type="protein sequence ID" value="OGD71281.1"/>
    <property type="molecule type" value="Genomic_DNA"/>
</dbReference>
<evidence type="ECO:0000313" key="2">
    <source>
        <dbReference type="EMBL" id="OGD71281.1"/>
    </source>
</evidence>
<feature type="region of interest" description="Disordered" evidence="1">
    <location>
        <begin position="28"/>
        <end position="62"/>
    </location>
</feature>
<dbReference type="STRING" id="1817722.A2703_00600"/>